<dbReference type="Gene3D" id="3.40.50.720">
    <property type="entry name" value="NAD(P)-binding Rossmann-like Domain"/>
    <property type="match status" value="1"/>
</dbReference>
<protein>
    <submittedName>
        <fullName evidence="5">SDR family oxidoreductase</fullName>
        <ecNumber evidence="5">1.-.-.-</ecNumber>
    </submittedName>
</protein>
<dbReference type="PRINTS" id="PR00081">
    <property type="entry name" value="GDHRDH"/>
</dbReference>
<dbReference type="PANTHER" id="PTHR42879:SF2">
    <property type="entry name" value="3-OXOACYL-[ACYL-CARRIER-PROTEIN] REDUCTASE FABG"/>
    <property type="match status" value="1"/>
</dbReference>
<dbReference type="SUPFAM" id="SSF51735">
    <property type="entry name" value="NAD(P)-binding Rossmann-fold domains"/>
    <property type="match status" value="1"/>
</dbReference>
<evidence type="ECO:0000313" key="5">
    <source>
        <dbReference type="EMBL" id="MFC6354594.1"/>
    </source>
</evidence>
<keyword evidence="5" id="KW-0560">Oxidoreductase</keyword>
<dbReference type="EMBL" id="JBHSTP010000001">
    <property type="protein sequence ID" value="MFC6354594.1"/>
    <property type="molecule type" value="Genomic_DNA"/>
</dbReference>
<comment type="caution">
    <text evidence="5">The sequence shown here is derived from an EMBL/GenBank/DDBJ whole genome shotgun (WGS) entry which is preliminary data.</text>
</comment>
<dbReference type="Proteomes" id="UP001596306">
    <property type="component" value="Unassembled WGS sequence"/>
</dbReference>
<dbReference type="SMART" id="SM00822">
    <property type="entry name" value="PKS_KR"/>
    <property type="match status" value="1"/>
</dbReference>
<reference evidence="6" key="1">
    <citation type="journal article" date="2019" name="Int. J. Syst. Evol. Microbiol.">
        <title>The Global Catalogue of Microorganisms (GCM) 10K type strain sequencing project: providing services to taxonomists for standard genome sequencing and annotation.</title>
        <authorList>
            <consortium name="The Broad Institute Genomics Platform"/>
            <consortium name="The Broad Institute Genome Sequencing Center for Infectious Disease"/>
            <person name="Wu L."/>
            <person name="Ma J."/>
        </authorList>
    </citation>
    <scope>NUCLEOTIDE SEQUENCE [LARGE SCALE GENOMIC DNA]</scope>
    <source>
        <strain evidence="6">CCUG 43304</strain>
    </source>
</reference>
<gene>
    <name evidence="5" type="ORF">ACFQB0_00500</name>
</gene>
<dbReference type="InterPro" id="IPR050259">
    <property type="entry name" value="SDR"/>
</dbReference>
<dbReference type="PRINTS" id="PR00080">
    <property type="entry name" value="SDRFAMILY"/>
</dbReference>
<evidence type="ECO:0000256" key="1">
    <source>
        <dbReference type="ARBA" id="ARBA00006484"/>
    </source>
</evidence>
<comment type="similarity">
    <text evidence="1 2">Belongs to the short-chain dehydrogenases/reductases (SDR) family.</text>
</comment>
<dbReference type="InterPro" id="IPR020904">
    <property type="entry name" value="Sc_DH/Rdtase_CS"/>
</dbReference>
<dbReference type="GO" id="GO:0016491">
    <property type="term" value="F:oxidoreductase activity"/>
    <property type="evidence" value="ECO:0007669"/>
    <property type="project" value="UniProtKB-KW"/>
</dbReference>
<feature type="compositionally biased region" description="Polar residues" evidence="3">
    <location>
        <begin position="262"/>
        <end position="273"/>
    </location>
</feature>
<accession>A0ABW1VCX2</accession>
<evidence type="ECO:0000313" key="6">
    <source>
        <dbReference type="Proteomes" id="UP001596306"/>
    </source>
</evidence>
<dbReference type="PANTHER" id="PTHR42879">
    <property type="entry name" value="3-OXOACYL-(ACYL-CARRIER-PROTEIN) REDUCTASE"/>
    <property type="match status" value="1"/>
</dbReference>
<evidence type="ECO:0000256" key="2">
    <source>
        <dbReference type="RuleBase" id="RU000363"/>
    </source>
</evidence>
<name>A0ABW1VCX2_9MICO</name>
<dbReference type="PROSITE" id="PS00061">
    <property type="entry name" value="ADH_SHORT"/>
    <property type="match status" value="1"/>
</dbReference>
<dbReference type="EC" id="1.-.-.-" evidence="5"/>
<evidence type="ECO:0000256" key="3">
    <source>
        <dbReference type="SAM" id="MobiDB-lite"/>
    </source>
</evidence>
<proteinExistence type="inferred from homology"/>
<feature type="domain" description="Ketoreductase" evidence="4">
    <location>
        <begin position="7"/>
        <end position="191"/>
    </location>
</feature>
<feature type="region of interest" description="Disordered" evidence="3">
    <location>
        <begin position="259"/>
        <end position="280"/>
    </location>
</feature>
<sequence length="280" mass="29598">MSTLTGRIAIVTGAGSGMGSESARLLAETGATVVVVGRREKPLQEVVDAIRFAGGTAHLCVADIAAPGAAHELIHWVHDNVGLVDILVNNAGSSSAVLNPQWMPEEQWRQVVDVNLTAVFALTQAVLPDMLNRQTGTIVTVSSLAALTPNLLGGAAYGAAKAAVRNFMTFLHATYRNEGLRAITILPGEADTPILDNRARPPAPAERANMVQPIDVARAIQLAVSLPQRTVLQEIVVAPTRQRDTSGDLEISRWLGAPNEVAPTNRSTRTTATVEEGNAK</sequence>
<evidence type="ECO:0000259" key="4">
    <source>
        <dbReference type="SMART" id="SM00822"/>
    </source>
</evidence>
<keyword evidence="6" id="KW-1185">Reference proteome</keyword>
<organism evidence="5 6">
    <name type="scientific">Luethyella okanaganae</name>
    <dbReference type="NCBI Taxonomy" id="69372"/>
    <lineage>
        <taxon>Bacteria</taxon>
        <taxon>Bacillati</taxon>
        <taxon>Actinomycetota</taxon>
        <taxon>Actinomycetes</taxon>
        <taxon>Micrococcales</taxon>
        <taxon>Microbacteriaceae</taxon>
        <taxon>Luethyella</taxon>
    </lineage>
</organism>
<dbReference type="RefSeq" id="WP_386726203.1">
    <property type="nucleotide sequence ID" value="NZ_JBHSTP010000001.1"/>
</dbReference>
<dbReference type="InterPro" id="IPR002347">
    <property type="entry name" value="SDR_fam"/>
</dbReference>
<dbReference type="InterPro" id="IPR057326">
    <property type="entry name" value="KR_dom"/>
</dbReference>
<dbReference type="Pfam" id="PF00106">
    <property type="entry name" value="adh_short"/>
    <property type="match status" value="1"/>
</dbReference>
<dbReference type="InterPro" id="IPR036291">
    <property type="entry name" value="NAD(P)-bd_dom_sf"/>
</dbReference>
<dbReference type="CDD" id="cd05233">
    <property type="entry name" value="SDR_c"/>
    <property type="match status" value="1"/>
</dbReference>